<dbReference type="PANTHER" id="PTHR43278">
    <property type="entry name" value="NAD(P)H-DEPENDENT FMN-CONTAINING OXIDOREDUCTASE YWQN-RELATED"/>
    <property type="match status" value="1"/>
</dbReference>
<dbReference type="Pfam" id="PF03358">
    <property type="entry name" value="FMN_red"/>
    <property type="match status" value="1"/>
</dbReference>
<feature type="domain" description="NADPH-dependent FMN reductase-like" evidence="3">
    <location>
        <begin position="3"/>
        <end position="151"/>
    </location>
</feature>
<dbReference type="Proteomes" id="UP001057868">
    <property type="component" value="Unassembled WGS sequence"/>
</dbReference>
<evidence type="ECO:0000313" key="5">
    <source>
        <dbReference type="Proteomes" id="UP001057868"/>
    </source>
</evidence>
<dbReference type="InterPro" id="IPR051796">
    <property type="entry name" value="ISF_SsuE-like"/>
</dbReference>
<evidence type="ECO:0000256" key="2">
    <source>
        <dbReference type="ARBA" id="ARBA00022643"/>
    </source>
</evidence>
<dbReference type="InterPro" id="IPR029039">
    <property type="entry name" value="Flavoprotein-like_sf"/>
</dbReference>
<name>A0A9W6DC62_9CLOT</name>
<dbReference type="AlphaFoldDB" id="A0A9W6DC62"/>
<organism evidence="4 5">
    <name type="scientific">Clostridium folliculivorans</name>
    <dbReference type="NCBI Taxonomy" id="2886038"/>
    <lineage>
        <taxon>Bacteria</taxon>
        <taxon>Bacillati</taxon>
        <taxon>Bacillota</taxon>
        <taxon>Clostridia</taxon>
        <taxon>Eubacteriales</taxon>
        <taxon>Clostridiaceae</taxon>
        <taxon>Clostridium</taxon>
    </lineage>
</organism>
<dbReference type="InterPro" id="IPR005025">
    <property type="entry name" value="FMN_Rdtase-like_dom"/>
</dbReference>
<accession>A0A9W6DC62</accession>
<dbReference type="GO" id="GO:0016491">
    <property type="term" value="F:oxidoreductase activity"/>
    <property type="evidence" value="ECO:0007669"/>
    <property type="project" value="InterPro"/>
</dbReference>
<comment type="caution">
    <text evidence="4">The sequence shown here is derived from an EMBL/GenBank/DDBJ whole genome shotgun (WGS) entry which is preliminary data.</text>
</comment>
<reference evidence="4" key="1">
    <citation type="journal article" date="2023" name="Int. J. Syst. Evol. Microbiol.">
        <title>&lt;i&gt;Clostridium folliculivorans&lt;/i&gt; sp. nov., isolated from soil samples of an organic paddy in Japan.</title>
        <authorList>
            <person name="Tazawa J."/>
            <person name="Kobayashi H."/>
            <person name="Tanizawa Y."/>
            <person name="Uchino A."/>
            <person name="Tanaka F."/>
            <person name="Urashima Y."/>
            <person name="Miura S."/>
            <person name="Sakamoto M."/>
            <person name="Ohkuma M."/>
            <person name="Tohno M."/>
        </authorList>
    </citation>
    <scope>NUCLEOTIDE SEQUENCE</scope>
    <source>
        <strain evidence="4">D1-1</strain>
    </source>
</reference>
<dbReference type="EMBL" id="BQXY01000006">
    <property type="protein sequence ID" value="GKU26671.1"/>
    <property type="molecule type" value="Genomic_DNA"/>
</dbReference>
<sequence>MKKIFAYIGSQNGSNSYTRKLVKLVLDQVVLLSAGEIQYNLLSSDEVKIDFCYGCGCCFSRGFCPHDSTDAMGLIKDEMLQSDLIILASPVYGHNVTGNMKVFLDRISYWMHIFRLAGKLGVTISTSDSNGNEFVNGYLNKFMQFCGLHVICNFKALKLNNPITLEDTFENLDITSLSELIYDHLIHDKPVAATNTQESLFQHLKNFILELEANNIQNAEYSYWKENRYLESDNYNDLLNKIYSLKS</sequence>
<evidence type="ECO:0000259" key="3">
    <source>
        <dbReference type="Pfam" id="PF03358"/>
    </source>
</evidence>
<dbReference type="PANTHER" id="PTHR43278:SF4">
    <property type="entry name" value="NAD(P)H-DEPENDENT FMN-CONTAINING OXIDOREDUCTASE YWQN-RELATED"/>
    <property type="match status" value="1"/>
</dbReference>
<protein>
    <recommendedName>
        <fullName evidence="3">NADPH-dependent FMN reductase-like domain-containing protein</fullName>
    </recommendedName>
</protein>
<evidence type="ECO:0000313" key="4">
    <source>
        <dbReference type="EMBL" id="GKU26671.1"/>
    </source>
</evidence>
<dbReference type="SUPFAM" id="SSF52218">
    <property type="entry name" value="Flavoproteins"/>
    <property type="match status" value="1"/>
</dbReference>
<dbReference type="Gene3D" id="3.40.50.360">
    <property type="match status" value="1"/>
</dbReference>
<keyword evidence="2" id="KW-0288">FMN</keyword>
<dbReference type="RefSeq" id="WP_261853559.1">
    <property type="nucleotide sequence ID" value="NZ_BQXY01000006.1"/>
</dbReference>
<evidence type="ECO:0000256" key="1">
    <source>
        <dbReference type="ARBA" id="ARBA00022630"/>
    </source>
</evidence>
<proteinExistence type="predicted"/>
<keyword evidence="5" id="KW-1185">Reference proteome</keyword>
<gene>
    <name evidence="4" type="ORF">CFOLD11_34980</name>
</gene>
<keyword evidence="1" id="KW-0285">Flavoprotein</keyword>